<evidence type="ECO:0000313" key="2">
    <source>
        <dbReference type="Proteomes" id="UP001153365"/>
    </source>
</evidence>
<dbReference type="AlphaFoldDB" id="A0AAV0BPW9"/>
<evidence type="ECO:0000313" key="1">
    <source>
        <dbReference type="EMBL" id="CAH7689085.1"/>
    </source>
</evidence>
<comment type="caution">
    <text evidence="1">The sequence shown here is derived from an EMBL/GenBank/DDBJ whole genome shotgun (WGS) entry which is preliminary data.</text>
</comment>
<organism evidence="1 2">
    <name type="scientific">Phakopsora pachyrhizi</name>
    <name type="common">Asian soybean rust disease fungus</name>
    <dbReference type="NCBI Taxonomy" id="170000"/>
    <lineage>
        <taxon>Eukaryota</taxon>
        <taxon>Fungi</taxon>
        <taxon>Dikarya</taxon>
        <taxon>Basidiomycota</taxon>
        <taxon>Pucciniomycotina</taxon>
        <taxon>Pucciniomycetes</taxon>
        <taxon>Pucciniales</taxon>
        <taxon>Phakopsoraceae</taxon>
        <taxon>Phakopsora</taxon>
    </lineage>
</organism>
<keyword evidence="2" id="KW-1185">Reference proteome</keyword>
<reference evidence="1" key="1">
    <citation type="submission" date="2022-06" db="EMBL/GenBank/DDBJ databases">
        <authorList>
            <consortium name="SYNGENTA / RWTH Aachen University"/>
        </authorList>
    </citation>
    <scope>NUCLEOTIDE SEQUENCE</scope>
</reference>
<gene>
    <name evidence="1" type="ORF">PPACK8108_LOCUS24149</name>
</gene>
<proteinExistence type="predicted"/>
<protein>
    <submittedName>
        <fullName evidence="1">Expressed protein</fullName>
    </submittedName>
</protein>
<dbReference type="Proteomes" id="UP001153365">
    <property type="component" value="Unassembled WGS sequence"/>
</dbReference>
<sequence length="400" mass="46254">MRRIRTVLVPQKRTALMDILLMNLRDKTREIRIDPSSSLINLRLAYFVPAGSRSTSTSLLRTTKSLLTSDRGIESTIRLIQSTLRIYIYLRLKLVKASRNSHSSLNIRSLRSVKLSVSLSLISLTKNLIDLIRTVSENQTILKYLRSLPRLKRRFRTKQKDKEDFLEDSGGGSDGSSETVKRSLVVPRLMVTEVNFEDERKNFSEELDGIKGLIQTIGRIGQTAVDLLDDLSNLTVISPSLNRSLERWMMVGDCLSLLNCLTGYAITSFDRADVWRLGRRTRLEMIQRQSLVREFKARGNLKLSIGPPLDCIEDWFGMGEDQRRRVESVVYKTRNSVLKECKRTLNRIWWIRLGLIYDGVFSVYDLLNFKYRFKPIRILMNLLTTILNFQEEVSKIAQNR</sequence>
<accession>A0AAV0BPW9</accession>
<name>A0AAV0BPW9_PHAPC</name>
<dbReference type="EMBL" id="CALTRL010006042">
    <property type="protein sequence ID" value="CAH7689085.1"/>
    <property type="molecule type" value="Genomic_DNA"/>
</dbReference>